<dbReference type="Pfam" id="PF18052">
    <property type="entry name" value="Rx_N"/>
    <property type="match status" value="1"/>
</dbReference>
<dbReference type="InterPro" id="IPR058922">
    <property type="entry name" value="WHD_DRP"/>
</dbReference>
<dbReference type="InterPro" id="IPR036388">
    <property type="entry name" value="WH-like_DNA-bd_sf"/>
</dbReference>
<dbReference type="Gene3D" id="1.10.8.430">
    <property type="entry name" value="Helical domain of apoptotic protease-activating factors"/>
    <property type="match status" value="1"/>
</dbReference>
<keyword evidence="4" id="KW-0611">Plant defense</keyword>
<dbReference type="SUPFAM" id="SSF52058">
    <property type="entry name" value="L domain-like"/>
    <property type="match status" value="3"/>
</dbReference>
<dbReference type="PANTHER" id="PTHR36766">
    <property type="entry name" value="PLANT BROAD-SPECTRUM MILDEW RESISTANCE PROTEIN RPW8"/>
    <property type="match status" value="1"/>
</dbReference>
<keyword evidence="1" id="KW-0433">Leucine-rich repeat</keyword>
<evidence type="ECO:0000313" key="12">
    <source>
        <dbReference type="Proteomes" id="UP000288805"/>
    </source>
</evidence>
<protein>
    <submittedName>
        <fullName evidence="11">Putative disease resistance RPP13-like protein 1</fullName>
    </submittedName>
</protein>
<evidence type="ECO:0000259" key="8">
    <source>
        <dbReference type="Pfam" id="PF23559"/>
    </source>
</evidence>
<dbReference type="Pfam" id="PF23598">
    <property type="entry name" value="LRR_14"/>
    <property type="match status" value="1"/>
</dbReference>
<dbReference type="PANTHER" id="PTHR36766:SF51">
    <property type="entry name" value="DISEASE RESISTANCE RPP13-LIKE PROTEIN 1"/>
    <property type="match status" value="1"/>
</dbReference>
<keyword evidence="3" id="KW-0547">Nucleotide-binding</keyword>
<dbReference type="InterPro" id="IPR002182">
    <property type="entry name" value="NB-ARC"/>
</dbReference>
<dbReference type="Pfam" id="PF23559">
    <property type="entry name" value="WHD_DRP"/>
    <property type="match status" value="1"/>
</dbReference>
<dbReference type="GO" id="GO:0006952">
    <property type="term" value="P:defense response"/>
    <property type="evidence" value="ECO:0007669"/>
    <property type="project" value="UniProtKB-KW"/>
</dbReference>
<dbReference type="PRINTS" id="PR00364">
    <property type="entry name" value="DISEASERSIST"/>
</dbReference>
<evidence type="ECO:0000256" key="4">
    <source>
        <dbReference type="ARBA" id="ARBA00022821"/>
    </source>
</evidence>
<dbReference type="Pfam" id="PF00931">
    <property type="entry name" value="NB-ARC"/>
    <property type="match status" value="1"/>
</dbReference>
<dbReference type="Pfam" id="PF25019">
    <property type="entry name" value="LRR_R13L1-DRL21"/>
    <property type="match status" value="1"/>
</dbReference>
<dbReference type="Gene3D" id="1.20.5.4130">
    <property type="match status" value="1"/>
</dbReference>
<accession>A0A438GPY7</accession>
<feature type="domain" description="R13L1/DRL21-like LRR repeat region" evidence="10">
    <location>
        <begin position="822"/>
        <end position="949"/>
    </location>
</feature>
<keyword evidence="2" id="KW-0677">Repeat</keyword>
<dbReference type="Proteomes" id="UP000288805">
    <property type="component" value="Unassembled WGS sequence"/>
</dbReference>
<dbReference type="InterPro" id="IPR042197">
    <property type="entry name" value="Apaf_helical"/>
</dbReference>
<dbReference type="InterPro" id="IPR041118">
    <property type="entry name" value="Rx_N"/>
</dbReference>
<dbReference type="GO" id="GO:0005524">
    <property type="term" value="F:ATP binding"/>
    <property type="evidence" value="ECO:0007669"/>
    <property type="project" value="UniProtKB-KW"/>
</dbReference>
<dbReference type="InterPro" id="IPR027417">
    <property type="entry name" value="P-loop_NTPase"/>
</dbReference>
<dbReference type="InterPro" id="IPR032675">
    <property type="entry name" value="LRR_dom_sf"/>
</dbReference>
<dbReference type="EMBL" id="QGNW01000373">
    <property type="protein sequence ID" value="RVW74252.1"/>
    <property type="molecule type" value="Genomic_DNA"/>
</dbReference>
<feature type="domain" description="Disease resistance R13L4/SHOC-2-like LRR" evidence="9">
    <location>
        <begin position="702"/>
        <end position="786"/>
    </location>
</feature>
<evidence type="ECO:0000259" key="9">
    <source>
        <dbReference type="Pfam" id="PF23598"/>
    </source>
</evidence>
<keyword evidence="5" id="KW-0067">ATP-binding</keyword>
<dbReference type="Gene3D" id="3.40.50.300">
    <property type="entry name" value="P-loop containing nucleotide triphosphate hydrolases"/>
    <property type="match status" value="1"/>
</dbReference>
<dbReference type="Gene3D" id="1.10.10.10">
    <property type="entry name" value="Winged helix-like DNA-binding domain superfamily/Winged helix DNA-binding domain"/>
    <property type="match status" value="1"/>
</dbReference>
<evidence type="ECO:0000259" key="7">
    <source>
        <dbReference type="Pfam" id="PF18052"/>
    </source>
</evidence>
<reference evidence="11 12" key="1">
    <citation type="journal article" date="2018" name="PLoS Genet.">
        <title>Population sequencing reveals clonal diversity and ancestral inbreeding in the grapevine cultivar Chardonnay.</title>
        <authorList>
            <person name="Roach M.J."/>
            <person name="Johnson D.L."/>
            <person name="Bohlmann J."/>
            <person name="van Vuuren H.J."/>
            <person name="Jones S.J."/>
            <person name="Pretorius I.S."/>
            <person name="Schmidt S.A."/>
            <person name="Borneman A.R."/>
        </authorList>
    </citation>
    <scope>NUCLEOTIDE SEQUENCE [LARGE SCALE GENOMIC DNA]</scope>
    <source>
        <strain evidence="12">cv. Chardonnay</strain>
        <tissue evidence="11">Leaf</tissue>
    </source>
</reference>
<dbReference type="FunFam" id="3.40.50.300:FF:001091">
    <property type="entry name" value="Probable disease resistance protein At1g61300"/>
    <property type="match status" value="1"/>
</dbReference>
<evidence type="ECO:0000259" key="10">
    <source>
        <dbReference type="Pfam" id="PF25019"/>
    </source>
</evidence>
<evidence type="ECO:0000259" key="6">
    <source>
        <dbReference type="Pfam" id="PF00931"/>
    </source>
</evidence>
<evidence type="ECO:0000256" key="2">
    <source>
        <dbReference type="ARBA" id="ARBA00022737"/>
    </source>
</evidence>
<dbReference type="Gene3D" id="3.80.10.10">
    <property type="entry name" value="Ribonuclease Inhibitor"/>
    <property type="match status" value="6"/>
</dbReference>
<evidence type="ECO:0000313" key="11">
    <source>
        <dbReference type="EMBL" id="RVW74252.1"/>
    </source>
</evidence>
<feature type="domain" description="NB-ARC" evidence="6">
    <location>
        <begin position="309"/>
        <end position="474"/>
    </location>
</feature>
<dbReference type="GO" id="GO:0043531">
    <property type="term" value="F:ADP binding"/>
    <property type="evidence" value="ECO:0007669"/>
    <property type="project" value="InterPro"/>
</dbReference>
<dbReference type="FunFam" id="1.10.10.10:FF:000322">
    <property type="entry name" value="Probable disease resistance protein At1g63360"/>
    <property type="match status" value="1"/>
</dbReference>
<evidence type="ECO:0000256" key="3">
    <source>
        <dbReference type="ARBA" id="ARBA00022741"/>
    </source>
</evidence>
<gene>
    <name evidence="11" type="primary">RPPL1_214</name>
    <name evidence="11" type="ORF">CK203_051052</name>
</gene>
<comment type="caution">
    <text evidence="11">The sequence shown here is derived from an EMBL/GenBank/DDBJ whole genome shotgun (WGS) entry which is preliminary data.</text>
</comment>
<proteinExistence type="predicted"/>
<sequence>MVSGDWFIIVALHQGPQSTLARLDILLILFHNMCASKIKDRLFAKVPALIVLSSSSSMSSSRSVSPFMSRSQSTSGNVAILPLLKSSLVSISLISTALPFAFLIQTMEVVGQAILSSALELLFDKLGSSELLKFARQKNVIGELDNWRDELLIIDEVLDDAEEKQITRKSVKKWLNDLRDLACDMEDVLDEFTTELLRRRLMAERLQAANTSKVRSLIPTCFTGFNPRGDARFSVEMGSKIKEISTRLGNISTRQAKLGLKMDLGVGPGWERFASGRRAPTWERPPTTSLINEAVQGRDKERKDIVDLLLKHEAGESNFGVLPIVGLGGTGKTTLAQLVCKDEGIMKHFDPIAWVCISEESDVVKISEAILRALSHNQSTDLNDFNKVQQTLGDMLTRKKFLLVLDDVWNINHDEQWNTLQTPFKYGEKGSRIIITTRDANVARTMRAYDSRYTLQPLSDDDCWSLFVKHACETENIHVHQNLELRQKVTKWCGGLPLAAKVLGGLVRSKLHDHSWEDILKNEIWRLPSEKRDILQVLRLSYHHLPSHLKRCFSYCALFPKDYEFEKKELVLLWMAEGFIHQSKGDELQMEDLGANYFDEMLSRSFFQQSSNNKSNFVMHDLIHDLAKDIAQEICFNLNNDKTKNDKPQIIFERTRHASFIRSEKDVLKRFEIFNRMKHLRTLVALSVNINDQKFYLTTKIFHDLLQKLRHLRVLSLSGYEITELPYWIGDLKLLRYLNLSHTAVKCLPESVSCLYNLQVLMLCNCINLIKLPMNIGNLINLRHLNINGSIQLKEMPSRVGDLINLQTLSKFIVGKRKRSGINELKNLLNLRGELFISGLHNIVNIRDVKEVNLKGRHNIEELTMEWSSNFEDSRNERNELEVFKLLQPHESLKKLVVACYGGLTFPNWLGDHSFTKMEHLSLKSCKKLARLPPLGRLPLLKELHIEGMNEITCIGSIISLPPRADSKKCPELIDLPSQLLSFVKKLHVDECQKLKVYEYNRGWLESCVVNVPSLTWLYIGGISRLSCLWEAFSQPLPALKALDINRCDELACLELESLGSLRNLAIKSCDGVESLEGQRLPRYLQCLNVEGCSSLKKLPNALGSLIFLTVLRIANCSKLVSFPDASFPPMVRALRVTNCEDLKSLPHRMMNDSCTLEYLEIKGCPSLIGFPKGKLPFTLKQLRIQECEKLESLPEGIMQQPSIGSSNTGGLKVLFIWGCSSLKSIPRGEFPSTLETLSFWKCERLESIPGKMLQNLTSLRLLNICNCPELVSSTEAFLNSNLKFLAISECQNMKRPLSEWGLYTLTSLTHFMICGPFPDVISFSDDETLLFLPTSLQDLQIINFQNLKSIASMGLQSLVSLETLVLESCPKLGSVVPNEGLPPTLAGLQIKDCPILKKRVHVLTGSGLSSHTAQSSTLPAKVEASFNYGNQEKLLARLHGLTSLGDMSMFPLKGQDRFVPAIFSILLSSIFVSPFMSRSQCTHWNVAVVLLQNREKMEMQDRWLTFMKKLQTGLSFHIHKNRDYDIPCYFQSGKGSDVYKSKIPGHCCSLSVSAWVKYPKHEIFSSVKAAMPDAPIHKISGVAHDYSFQNQVLESCALQYLYMKGCPSLRLFPQGELPTTLKRLRIIGCESLESLPEGIIRDPSIGSSNTSDLETLRLQECSSLKSIPSDDHGSQPFLPTSLEDLQIFDFQSLKSVASMGLRSLISLEILVLSKLP</sequence>
<evidence type="ECO:0000256" key="1">
    <source>
        <dbReference type="ARBA" id="ARBA00022614"/>
    </source>
</evidence>
<dbReference type="GO" id="GO:0051707">
    <property type="term" value="P:response to other organism"/>
    <property type="evidence" value="ECO:0007669"/>
    <property type="project" value="UniProtKB-ARBA"/>
</dbReference>
<feature type="domain" description="Disease resistance N-terminal" evidence="7">
    <location>
        <begin position="115"/>
        <end position="207"/>
    </location>
</feature>
<dbReference type="InterPro" id="IPR055414">
    <property type="entry name" value="LRR_R13L4/SHOC2-like"/>
</dbReference>
<dbReference type="SUPFAM" id="SSF52540">
    <property type="entry name" value="P-loop containing nucleoside triphosphate hydrolases"/>
    <property type="match status" value="1"/>
</dbReference>
<evidence type="ECO:0000256" key="5">
    <source>
        <dbReference type="ARBA" id="ARBA00022840"/>
    </source>
</evidence>
<name>A0A438GPY7_VITVI</name>
<organism evidence="11 12">
    <name type="scientific">Vitis vinifera</name>
    <name type="common">Grape</name>
    <dbReference type="NCBI Taxonomy" id="29760"/>
    <lineage>
        <taxon>Eukaryota</taxon>
        <taxon>Viridiplantae</taxon>
        <taxon>Streptophyta</taxon>
        <taxon>Embryophyta</taxon>
        <taxon>Tracheophyta</taxon>
        <taxon>Spermatophyta</taxon>
        <taxon>Magnoliopsida</taxon>
        <taxon>eudicotyledons</taxon>
        <taxon>Gunneridae</taxon>
        <taxon>Pentapetalae</taxon>
        <taxon>rosids</taxon>
        <taxon>Vitales</taxon>
        <taxon>Vitaceae</taxon>
        <taxon>Viteae</taxon>
        <taxon>Vitis</taxon>
    </lineage>
</organism>
<dbReference type="InterPro" id="IPR056789">
    <property type="entry name" value="LRR_R13L1-DRL21"/>
</dbReference>
<feature type="domain" description="Disease resistance protein winged helix" evidence="8">
    <location>
        <begin position="558"/>
        <end position="627"/>
    </location>
</feature>